<evidence type="ECO:0000313" key="2">
    <source>
        <dbReference type="Proteomes" id="UP001595191"/>
    </source>
</evidence>
<sequence>MNLAIFDPSITALPIEMKFLVIQQKMIGDVLASTVICESIKHYFPNSSVHFVANENTLPVLLNNPSIDRVVVFGKDLRQSKWKFYRFLKAIQKEEFHTVIDAYGKLESNLISLFARSKYKISHFKGYTRWIYTHTVKENLNPDGKIPLAIQNRLALLGPILNRPNDFVTFPKIFLKESEIHEAKNKIDTIRDYKNQKLVMIGILGSSPLKTYPSAYMAKILDFICEKTNTKLLFNYIPNQKSDAEAIYNQCNETTKSKSVLDFYAPSLREFLAILSQCSALIGNEGGAVNMAKALDIPTFCIFSPFIIKGAWHSNIQEKHFGVHLIDYLPELFENKGKKDIKRNIDTLYETFKTSLFIEQLGNFLSKYGQ</sequence>
<gene>
    <name evidence="1" type="ORF">ACEZ3G_00630</name>
</gene>
<accession>A0ACC7LEL0</accession>
<dbReference type="EMBL" id="JBHFPV010000001">
    <property type="protein sequence ID" value="MFH6601963.1"/>
    <property type="molecule type" value="Genomic_DNA"/>
</dbReference>
<comment type="caution">
    <text evidence="1">The sequence shown here is derived from an EMBL/GenBank/DDBJ whole genome shotgun (WGS) entry which is preliminary data.</text>
</comment>
<evidence type="ECO:0000313" key="1">
    <source>
        <dbReference type="EMBL" id="MFH6601963.1"/>
    </source>
</evidence>
<keyword evidence="2" id="KW-1185">Reference proteome</keyword>
<name>A0ACC7LEL0_9FLAO</name>
<reference evidence="1" key="1">
    <citation type="submission" date="2024-09" db="EMBL/GenBank/DDBJ databases">
        <authorList>
            <person name="Liu J."/>
        </authorList>
    </citation>
    <scope>NUCLEOTIDE SEQUENCE</scope>
    <source>
        <strain evidence="1">NBU2967</strain>
    </source>
</reference>
<proteinExistence type="predicted"/>
<dbReference type="Proteomes" id="UP001595191">
    <property type="component" value="Unassembled WGS sequence"/>
</dbReference>
<protein>
    <submittedName>
        <fullName evidence="1">Glycosyltransferase family 9 protein</fullName>
    </submittedName>
</protein>
<organism evidence="1 2">
    <name type="scientific">Meishania litoralis</name>
    <dbReference type="NCBI Taxonomy" id="3434685"/>
    <lineage>
        <taxon>Bacteria</taxon>
        <taxon>Pseudomonadati</taxon>
        <taxon>Bacteroidota</taxon>
        <taxon>Flavobacteriia</taxon>
        <taxon>Flavobacteriales</taxon>
        <taxon>Flavobacteriaceae</taxon>
        <taxon>Meishania</taxon>
    </lineage>
</organism>